<reference evidence="2" key="1">
    <citation type="journal article" date="2020" name="Stud. Mycol.">
        <title>101 Dothideomycetes genomes: a test case for predicting lifestyles and emergence of pathogens.</title>
        <authorList>
            <person name="Haridas S."/>
            <person name="Albert R."/>
            <person name="Binder M."/>
            <person name="Bloem J."/>
            <person name="Labutti K."/>
            <person name="Salamov A."/>
            <person name="Andreopoulos B."/>
            <person name="Baker S."/>
            <person name="Barry K."/>
            <person name="Bills G."/>
            <person name="Bluhm B."/>
            <person name="Cannon C."/>
            <person name="Castanera R."/>
            <person name="Culley D."/>
            <person name="Daum C."/>
            <person name="Ezra D."/>
            <person name="Gonzalez J."/>
            <person name="Henrissat B."/>
            <person name="Kuo A."/>
            <person name="Liang C."/>
            <person name="Lipzen A."/>
            <person name="Lutzoni F."/>
            <person name="Magnuson J."/>
            <person name="Mondo S."/>
            <person name="Nolan M."/>
            <person name="Ohm R."/>
            <person name="Pangilinan J."/>
            <person name="Park H.-J."/>
            <person name="Ramirez L."/>
            <person name="Alfaro M."/>
            <person name="Sun H."/>
            <person name="Tritt A."/>
            <person name="Yoshinaga Y."/>
            <person name="Zwiers L.-H."/>
            <person name="Turgeon B."/>
            <person name="Goodwin S."/>
            <person name="Spatafora J."/>
            <person name="Crous P."/>
            <person name="Grigoriev I."/>
        </authorList>
    </citation>
    <scope>NUCLEOTIDE SEQUENCE</scope>
    <source>
        <strain evidence="2">CBS 110217</strain>
    </source>
</reference>
<name>A0A9P4LJ88_9PLEO</name>
<dbReference type="EMBL" id="ML978233">
    <property type="protein sequence ID" value="KAF2026985.1"/>
    <property type="molecule type" value="Genomic_DNA"/>
</dbReference>
<organism evidence="2 3">
    <name type="scientific">Setomelanomma holmii</name>
    <dbReference type="NCBI Taxonomy" id="210430"/>
    <lineage>
        <taxon>Eukaryota</taxon>
        <taxon>Fungi</taxon>
        <taxon>Dikarya</taxon>
        <taxon>Ascomycota</taxon>
        <taxon>Pezizomycotina</taxon>
        <taxon>Dothideomycetes</taxon>
        <taxon>Pleosporomycetidae</taxon>
        <taxon>Pleosporales</taxon>
        <taxon>Pleosporineae</taxon>
        <taxon>Phaeosphaeriaceae</taxon>
        <taxon>Setomelanomma</taxon>
    </lineage>
</organism>
<evidence type="ECO:0000313" key="2">
    <source>
        <dbReference type="EMBL" id="KAF2026985.1"/>
    </source>
</evidence>
<feature type="compositionally biased region" description="Polar residues" evidence="1">
    <location>
        <begin position="1"/>
        <end position="14"/>
    </location>
</feature>
<keyword evidence="3" id="KW-1185">Reference proteome</keyword>
<feature type="region of interest" description="Disordered" evidence="1">
    <location>
        <begin position="1"/>
        <end position="26"/>
    </location>
</feature>
<protein>
    <submittedName>
        <fullName evidence="2">Uncharacterized protein</fullName>
    </submittedName>
</protein>
<evidence type="ECO:0000313" key="3">
    <source>
        <dbReference type="Proteomes" id="UP000799777"/>
    </source>
</evidence>
<proteinExistence type="predicted"/>
<dbReference type="Proteomes" id="UP000799777">
    <property type="component" value="Unassembled WGS sequence"/>
</dbReference>
<sequence>MKLQQAPGSDTSQYPPGGTHVTGKVLDNKVLDSTSEELGADVVDMIGFGVGDGLDDDGGLELGAGLLDDEDDGALNDEAEYNVEVDADEVEALDDDEAIDEDETFDDIRVLDERIRNDDAALQSPNPGWQPVPQ</sequence>
<evidence type="ECO:0000256" key="1">
    <source>
        <dbReference type="SAM" id="MobiDB-lite"/>
    </source>
</evidence>
<comment type="caution">
    <text evidence="2">The sequence shown here is derived from an EMBL/GenBank/DDBJ whole genome shotgun (WGS) entry which is preliminary data.</text>
</comment>
<dbReference type="AlphaFoldDB" id="A0A9P4LJ88"/>
<gene>
    <name evidence="2" type="ORF">EK21DRAFT_115228</name>
</gene>
<accession>A0A9P4LJ88</accession>